<dbReference type="PRINTS" id="PR00698">
    <property type="entry name" value="TMPROTEINSRG"/>
</dbReference>
<evidence type="ECO:0000256" key="5">
    <source>
        <dbReference type="ARBA" id="ARBA00023136"/>
    </source>
</evidence>
<dbReference type="AlphaFoldDB" id="A0A6A5H6V5"/>
<dbReference type="EMBL" id="WUAV01000003">
    <property type="protein sequence ID" value="KAF1762504.1"/>
    <property type="molecule type" value="Genomic_DNA"/>
</dbReference>
<dbReference type="InterPro" id="IPR000609">
    <property type="entry name" value="7TM_GPCR_serpentine_rcpt_Srg"/>
</dbReference>
<sequence>MCKLKKRLITGERHLCIATSWITVGFAIAMIAQAHFAWFRGDHEWAQVFYIVQCVSFDILNFGSPIIMITLSRELRHHVFSITPPVRTLTPKVSTSNNIISLT</sequence>
<evidence type="ECO:0000256" key="3">
    <source>
        <dbReference type="ARBA" id="ARBA00022692"/>
    </source>
</evidence>
<evidence type="ECO:0000313" key="7">
    <source>
        <dbReference type="EMBL" id="KAF1762504.1"/>
    </source>
</evidence>
<dbReference type="KEGG" id="crq:GCK72_010766"/>
<comment type="caution">
    <text evidence="6">Lacks conserved residue(s) required for the propagation of feature annotation.</text>
</comment>
<reference evidence="7 8" key="1">
    <citation type="submission" date="2019-12" db="EMBL/GenBank/DDBJ databases">
        <title>Chromosome-level assembly of the Caenorhabditis remanei genome.</title>
        <authorList>
            <person name="Teterina A.A."/>
            <person name="Willis J.H."/>
            <person name="Phillips P.C."/>
        </authorList>
    </citation>
    <scope>NUCLEOTIDE SEQUENCE [LARGE SCALE GENOMIC DNA]</scope>
    <source>
        <strain evidence="7 8">PX506</strain>
        <tissue evidence="7">Whole organism</tissue>
    </source>
</reference>
<comment type="subcellular location">
    <subcellularLocation>
        <location evidence="1">Membrane</location>
        <topology evidence="1">Multi-pass membrane protein</topology>
    </subcellularLocation>
</comment>
<dbReference type="GeneID" id="78775020"/>
<dbReference type="Pfam" id="PF02118">
    <property type="entry name" value="Srg"/>
    <property type="match status" value="1"/>
</dbReference>
<keyword evidence="4 6" id="KW-1133">Transmembrane helix</keyword>
<accession>A0A6A5H6V5</accession>
<comment type="caution">
    <text evidence="7">The sequence shown here is derived from an EMBL/GenBank/DDBJ whole genome shotgun (WGS) entry which is preliminary data.</text>
</comment>
<name>A0A6A5H6V5_CAERE</name>
<dbReference type="GO" id="GO:0004888">
    <property type="term" value="F:transmembrane signaling receptor activity"/>
    <property type="evidence" value="ECO:0007669"/>
    <property type="project" value="InterPro"/>
</dbReference>
<keyword evidence="5 6" id="KW-0472">Membrane</keyword>
<gene>
    <name evidence="7" type="ORF">GCK72_010766</name>
</gene>
<dbReference type="GO" id="GO:0016020">
    <property type="term" value="C:membrane"/>
    <property type="evidence" value="ECO:0007669"/>
    <property type="project" value="UniProtKB-SubCell"/>
</dbReference>
<feature type="transmembrane region" description="Helical" evidence="6">
    <location>
        <begin position="48"/>
        <end position="71"/>
    </location>
</feature>
<evidence type="ECO:0000256" key="2">
    <source>
        <dbReference type="ARBA" id="ARBA00005692"/>
    </source>
</evidence>
<dbReference type="GO" id="GO:0007606">
    <property type="term" value="P:sensory perception of chemical stimulus"/>
    <property type="evidence" value="ECO:0007669"/>
    <property type="project" value="UniProtKB-UniRule"/>
</dbReference>
<evidence type="ECO:0000256" key="1">
    <source>
        <dbReference type="ARBA" id="ARBA00004141"/>
    </source>
</evidence>
<dbReference type="Proteomes" id="UP000483820">
    <property type="component" value="Chromosome III"/>
</dbReference>
<organism evidence="7 8">
    <name type="scientific">Caenorhabditis remanei</name>
    <name type="common">Caenorhabditis vulgaris</name>
    <dbReference type="NCBI Taxonomy" id="31234"/>
    <lineage>
        <taxon>Eukaryota</taxon>
        <taxon>Metazoa</taxon>
        <taxon>Ecdysozoa</taxon>
        <taxon>Nematoda</taxon>
        <taxon>Chromadorea</taxon>
        <taxon>Rhabditida</taxon>
        <taxon>Rhabditina</taxon>
        <taxon>Rhabditomorpha</taxon>
        <taxon>Rhabditoidea</taxon>
        <taxon>Rhabditidae</taxon>
        <taxon>Peloderinae</taxon>
        <taxon>Caenorhabditis</taxon>
    </lineage>
</organism>
<feature type="transmembrane region" description="Helical" evidence="6">
    <location>
        <begin position="15"/>
        <end position="36"/>
    </location>
</feature>
<comment type="similarity">
    <text evidence="2 6">Belongs to the nematode receptor-like protein srg family.</text>
</comment>
<dbReference type="CTD" id="78775020"/>
<dbReference type="RefSeq" id="XP_053587601.1">
    <property type="nucleotide sequence ID" value="XM_053728024.1"/>
</dbReference>
<evidence type="ECO:0000256" key="4">
    <source>
        <dbReference type="ARBA" id="ARBA00022989"/>
    </source>
</evidence>
<evidence type="ECO:0000313" key="8">
    <source>
        <dbReference type="Proteomes" id="UP000483820"/>
    </source>
</evidence>
<keyword evidence="3 6" id="KW-0812">Transmembrane</keyword>
<evidence type="ECO:0000256" key="6">
    <source>
        <dbReference type="RuleBase" id="RU280813"/>
    </source>
</evidence>
<proteinExistence type="inferred from homology"/>
<protein>
    <recommendedName>
        <fullName evidence="6">Serpentine receptor class gamma</fullName>
    </recommendedName>
</protein>